<evidence type="ECO:0000256" key="3">
    <source>
        <dbReference type="PROSITE-ProRule" id="PRU00023"/>
    </source>
</evidence>
<gene>
    <name evidence="4" type="ORF">KI387_016372</name>
</gene>
<dbReference type="SMART" id="SM00248">
    <property type="entry name" value="ANK"/>
    <property type="match status" value="2"/>
</dbReference>
<dbReference type="InterPro" id="IPR002110">
    <property type="entry name" value="Ankyrin_rpt"/>
</dbReference>
<feature type="non-terminal residue" evidence="4">
    <location>
        <position position="313"/>
    </location>
</feature>
<feature type="repeat" description="ANK" evidence="3">
    <location>
        <begin position="287"/>
        <end position="313"/>
    </location>
</feature>
<organism evidence="4 5">
    <name type="scientific">Taxus chinensis</name>
    <name type="common">Chinese yew</name>
    <name type="synonym">Taxus wallichiana var. chinensis</name>
    <dbReference type="NCBI Taxonomy" id="29808"/>
    <lineage>
        <taxon>Eukaryota</taxon>
        <taxon>Viridiplantae</taxon>
        <taxon>Streptophyta</taxon>
        <taxon>Embryophyta</taxon>
        <taxon>Tracheophyta</taxon>
        <taxon>Spermatophyta</taxon>
        <taxon>Pinopsida</taxon>
        <taxon>Pinidae</taxon>
        <taxon>Conifers II</taxon>
        <taxon>Cupressales</taxon>
        <taxon>Taxaceae</taxon>
        <taxon>Taxus</taxon>
    </lineage>
</organism>
<reference evidence="4 5" key="1">
    <citation type="journal article" date="2021" name="Nat. Plants">
        <title>The Taxus genome provides insights into paclitaxel biosynthesis.</title>
        <authorList>
            <person name="Xiong X."/>
            <person name="Gou J."/>
            <person name="Liao Q."/>
            <person name="Li Y."/>
            <person name="Zhou Q."/>
            <person name="Bi G."/>
            <person name="Li C."/>
            <person name="Du R."/>
            <person name="Wang X."/>
            <person name="Sun T."/>
            <person name="Guo L."/>
            <person name="Liang H."/>
            <person name="Lu P."/>
            <person name="Wu Y."/>
            <person name="Zhang Z."/>
            <person name="Ro D.K."/>
            <person name="Shang Y."/>
            <person name="Huang S."/>
            <person name="Yan J."/>
        </authorList>
    </citation>
    <scope>NUCLEOTIDE SEQUENCE [LARGE SCALE GENOMIC DNA]</scope>
    <source>
        <strain evidence="4">Ta-2019</strain>
    </source>
</reference>
<keyword evidence="2 3" id="KW-0040">ANK repeat</keyword>
<evidence type="ECO:0000313" key="5">
    <source>
        <dbReference type="Proteomes" id="UP000824469"/>
    </source>
</evidence>
<accession>A0AA38GHL0</accession>
<proteinExistence type="predicted"/>
<keyword evidence="1" id="KW-0677">Repeat</keyword>
<feature type="repeat" description="ANK" evidence="3">
    <location>
        <begin position="254"/>
        <end position="286"/>
    </location>
</feature>
<dbReference type="Gene3D" id="1.25.40.20">
    <property type="entry name" value="Ankyrin repeat-containing domain"/>
    <property type="match status" value="1"/>
</dbReference>
<evidence type="ECO:0000313" key="4">
    <source>
        <dbReference type="EMBL" id="KAH9321733.1"/>
    </source>
</evidence>
<dbReference type="PROSITE" id="PS50297">
    <property type="entry name" value="ANK_REP_REGION"/>
    <property type="match status" value="2"/>
</dbReference>
<keyword evidence="5" id="KW-1185">Reference proteome</keyword>
<dbReference type="AlphaFoldDB" id="A0AA38GHL0"/>
<dbReference type="EMBL" id="JAHRHJ020000003">
    <property type="protein sequence ID" value="KAH9321733.1"/>
    <property type="molecule type" value="Genomic_DNA"/>
</dbReference>
<dbReference type="PROSITE" id="PS50088">
    <property type="entry name" value="ANK_REPEAT"/>
    <property type="match status" value="2"/>
</dbReference>
<dbReference type="Proteomes" id="UP000824469">
    <property type="component" value="Unassembled WGS sequence"/>
</dbReference>
<dbReference type="Pfam" id="PF12796">
    <property type="entry name" value="Ank_2"/>
    <property type="match status" value="1"/>
</dbReference>
<sequence length="313" mass="34673">RTKDASNTLTKTSVGACASGSDSALLDSERMRQEGQRDSGPALAQTFEFSVMSDILNDPRIRNLAHKISKDPAFHEMAQQLQESMEVDGQCAVNQLDPEKYVKSMQQVMRNPQFVTMAEHLRDAMMQDPTMKNMIQNFSSSAQKELFDAKLAQVKSDPTLEHIFDDIIKSGPSAMMKHFNDPVVLSKFRYALHLGTPPGISVLNQSEEMQPEESDEDSATEPILNMYHASSVGDVKGLERLLMMGADKDQKDSRGRTALHFACGYGNAECVEMLLNFGASVHPTEKNINTPLHYASAYGQYECAELLLKEGAS</sequence>
<comment type="caution">
    <text evidence="4">The sequence shown here is derived from an EMBL/GenBank/DDBJ whole genome shotgun (WGS) entry which is preliminary data.</text>
</comment>
<dbReference type="PANTHER" id="PTHR24203">
    <property type="entry name" value="ANKYRIN REPEAT FAMILY PROTEIN"/>
    <property type="match status" value="1"/>
</dbReference>
<dbReference type="SUPFAM" id="SSF48403">
    <property type="entry name" value="Ankyrin repeat"/>
    <property type="match status" value="1"/>
</dbReference>
<evidence type="ECO:0000256" key="2">
    <source>
        <dbReference type="ARBA" id="ARBA00023043"/>
    </source>
</evidence>
<dbReference type="PRINTS" id="PR01415">
    <property type="entry name" value="ANKYRIN"/>
</dbReference>
<dbReference type="PANTHER" id="PTHR24203:SF45">
    <property type="entry name" value="ANKYRIN REPEAT DOMAIN 6"/>
    <property type="match status" value="1"/>
</dbReference>
<evidence type="ECO:0000256" key="1">
    <source>
        <dbReference type="ARBA" id="ARBA00022737"/>
    </source>
</evidence>
<protein>
    <submittedName>
        <fullName evidence="4">Uncharacterized protein</fullName>
    </submittedName>
</protein>
<feature type="non-terminal residue" evidence="4">
    <location>
        <position position="1"/>
    </location>
</feature>
<dbReference type="InterPro" id="IPR036770">
    <property type="entry name" value="Ankyrin_rpt-contain_sf"/>
</dbReference>
<name>A0AA38GHL0_TAXCH</name>